<reference evidence="6 7" key="1">
    <citation type="submission" date="2016-10" db="EMBL/GenBank/DDBJ databases">
        <authorList>
            <person name="de Groot N.N."/>
        </authorList>
    </citation>
    <scope>NUCLEOTIDE SEQUENCE [LARGE SCALE GENOMIC DNA]</scope>
    <source>
        <strain evidence="6 7">DSM 2784</strain>
    </source>
</reference>
<evidence type="ECO:0000313" key="6">
    <source>
        <dbReference type="EMBL" id="SCZ77662.1"/>
    </source>
</evidence>
<name>A0A1G5RU59_9FIRM</name>
<evidence type="ECO:0000256" key="2">
    <source>
        <dbReference type="ARBA" id="ARBA00022630"/>
    </source>
</evidence>
<keyword evidence="7" id="KW-1185">Reference proteome</keyword>
<dbReference type="PANTHER" id="PTHR43425:SF2">
    <property type="entry name" value="OXYGEN-INSENSITIVE NADPH NITROREDUCTASE"/>
    <property type="match status" value="1"/>
</dbReference>
<dbReference type="AlphaFoldDB" id="A0A1G5RU59"/>
<dbReference type="GO" id="GO:0016491">
    <property type="term" value="F:oxidoreductase activity"/>
    <property type="evidence" value="ECO:0007669"/>
    <property type="project" value="UniProtKB-KW"/>
</dbReference>
<gene>
    <name evidence="6" type="ORF">SAMN03080599_00860</name>
</gene>
<evidence type="ECO:0000256" key="3">
    <source>
        <dbReference type="ARBA" id="ARBA00022643"/>
    </source>
</evidence>
<evidence type="ECO:0000256" key="4">
    <source>
        <dbReference type="ARBA" id="ARBA00023002"/>
    </source>
</evidence>
<evidence type="ECO:0000256" key="1">
    <source>
        <dbReference type="ARBA" id="ARBA00008366"/>
    </source>
</evidence>
<dbReference type="STRING" id="1120920.SAMN03080599_00860"/>
<dbReference type="InterPro" id="IPR016446">
    <property type="entry name" value="Flavin_OxRdtase_Frp"/>
</dbReference>
<keyword evidence="2" id="KW-0285">Flavoprotein</keyword>
<dbReference type="Proteomes" id="UP000199208">
    <property type="component" value="Unassembled WGS sequence"/>
</dbReference>
<comment type="similarity">
    <text evidence="1">Belongs to the flavin oxidoreductase frp family.</text>
</comment>
<dbReference type="OrthoDB" id="9775805at2"/>
<dbReference type="Pfam" id="PF00881">
    <property type="entry name" value="Nitroreductase"/>
    <property type="match status" value="1"/>
</dbReference>
<dbReference type="EMBL" id="FMWL01000003">
    <property type="protein sequence ID" value="SCZ77662.1"/>
    <property type="molecule type" value="Genomic_DNA"/>
</dbReference>
<protein>
    <submittedName>
        <fullName evidence="6">FMN reductase (NADPH)</fullName>
    </submittedName>
</protein>
<accession>A0A1G5RU59</accession>
<dbReference type="InterPro" id="IPR000415">
    <property type="entry name" value="Nitroreductase-like"/>
</dbReference>
<keyword evidence="4" id="KW-0560">Oxidoreductase</keyword>
<dbReference type="InterPro" id="IPR029479">
    <property type="entry name" value="Nitroreductase"/>
</dbReference>
<feature type="domain" description="Nitroreductase" evidence="5">
    <location>
        <begin position="8"/>
        <end position="172"/>
    </location>
</feature>
<dbReference type="SUPFAM" id="SSF55469">
    <property type="entry name" value="FMN-dependent nitroreductase-like"/>
    <property type="match status" value="1"/>
</dbReference>
<proteinExistence type="inferred from homology"/>
<evidence type="ECO:0000259" key="5">
    <source>
        <dbReference type="Pfam" id="PF00881"/>
    </source>
</evidence>
<sequence length="259" mass="29616">MNAVLETIHNRVSLRKYADRPISETHMNLILDAAIAAPTAGNQCLYTILMIKDPKTKEALSESCDFQPFIARAPVILIFAADQQKWFDYFSSKGVKAFAKHSGLSFEAPQESDLLLACEDALIAAQNAVIAAESLGVGSCYIGDILENYEFHKELLGLEDWVFPVCMLCLGYHEENAVRVQQKRFDREFIVFEEKYRKLTNEELDRMFEDKEKGFVEKNHYGAENFAQMFYARKTDAAFSKEMARSVRVALKKWDGRRL</sequence>
<evidence type="ECO:0000313" key="7">
    <source>
        <dbReference type="Proteomes" id="UP000199208"/>
    </source>
</evidence>
<keyword evidence="3" id="KW-0288">FMN</keyword>
<organism evidence="6 7">
    <name type="scientific">Acidaminobacter hydrogenoformans DSM 2784</name>
    <dbReference type="NCBI Taxonomy" id="1120920"/>
    <lineage>
        <taxon>Bacteria</taxon>
        <taxon>Bacillati</taxon>
        <taxon>Bacillota</taxon>
        <taxon>Clostridia</taxon>
        <taxon>Peptostreptococcales</taxon>
        <taxon>Acidaminobacteraceae</taxon>
        <taxon>Acidaminobacter</taxon>
    </lineage>
</organism>
<dbReference type="Gene3D" id="3.40.109.10">
    <property type="entry name" value="NADH Oxidase"/>
    <property type="match status" value="1"/>
</dbReference>
<dbReference type="RefSeq" id="WP_092589661.1">
    <property type="nucleotide sequence ID" value="NZ_FMWL01000003.1"/>
</dbReference>
<dbReference type="PANTHER" id="PTHR43425">
    <property type="entry name" value="OXYGEN-INSENSITIVE NADPH NITROREDUCTASE"/>
    <property type="match status" value="1"/>
</dbReference>